<dbReference type="CDD" id="cd11053">
    <property type="entry name" value="CYP110-like"/>
    <property type="match status" value="1"/>
</dbReference>
<evidence type="ECO:0000256" key="2">
    <source>
        <dbReference type="ARBA" id="ARBA00010617"/>
    </source>
</evidence>
<dbReference type="EMBL" id="CNGE01000069">
    <property type="protein sequence ID" value="CKR76959.1"/>
    <property type="molecule type" value="Genomic_DNA"/>
</dbReference>
<feature type="binding site" description="axial binding residue" evidence="3">
    <location>
        <position position="383"/>
    </location>
    <ligand>
        <name>heme</name>
        <dbReference type="ChEBI" id="CHEBI:30413"/>
    </ligand>
    <ligandPart>
        <name>Fe</name>
        <dbReference type="ChEBI" id="CHEBI:18248"/>
    </ligandPart>
</feature>
<reference evidence="9 23" key="2">
    <citation type="submission" date="2015-03" db="EMBL/GenBank/DDBJ databases">
        <authorList>
            <consortium name="Pathogen Informatics"/>
            <person name="Murphy D."/>
        </authorList>
    </citation>
    <scope>NUCLEOTIDE SEQUENCE [LARGE SCALE GENOMIC DNA]</scope>
    <source>
        <strain evidence="9 23">0268S</strain>
    </source>
</reference>
<evidence type="ECO:0000256" key="3">
    <source>
        <dbReference type="PIRSR" id="PIRSR602401-1"/>
    </source>
</evidence>
<keyword evidence="3 4" id="KW-0479">Metal-binding</keyword>
<reference evidence="13 28" key="8">
    <citation type="submission" date="2021-03" db="EMBL/GenBank/DDBJ databases">
        <title>Whole Genome Sequencing of Mycobacterium tuberculosis clinical isolates from Arunachal Pradesh, India.</title>
        <authorList>
            <person name="Singh S."/>
            <person name="Mudliar S.R."/>
            <person name="Kulsum U."/>
            <person name="Rufai S.B."/>
            <person name="Singh P.K."/>
            <person name="Umpo M."/>
            <person name="Nyori M."/>
        </authorList>
    </citation>
    <scope>NUCLEOTIDE SEQUENCE [LARGE SCALE GENOMIC DNA]</scope>
    <source>
        <strain evidence="13 28">OMICS/BPL/0142/20/SP</strain>
    </source>
</reference>
<proteinExistence type="inferred from homology"/>
<evidence type="ECO:0000313" key="11">
    <source>
        <dbReference type="EMBL" id="COV56198.1"/>
    </source>
</evidence>
<dbReference type="InterPro" id="IPR002401">
    <property type="entry name" value="Cyt_P450_E_grp-I"/>
</dbReference>
<evidence type="ECO:0000313" key="14">
    <source>
        <dbReference type="EMBL" id="OMH58200.1"/>
    </source>
</evidence>
<evidence type="ECO:0000313" key="8">
    <source>
        <dbReference type="EMBL" id="CKR76959.1"/>
    </source>
</evidence>
<dbReference type="Proteomes" id="UP000256381">
    <property type="component" value="Unassembled WGS sequence"/>
</dbReference>
<name>A0A045J295_MYCTX</name>
<dbReference type="EMBL" id="CSAJ01000035">
    <property type="protein sequence ID" value="COV56198.1"/>
    <property type="molecule type" value="Genomic_DNA"/>
</dbReference>
<dbReference type="Proteomes" id="UP000300237">
    <property type="component" value="Chromosome"/>
</dbReference>
<keyword evidence="3 4" id="KW-0349">Heme</keyword>
<keyword evidence="4" id="KW-0503">Monooxygenase</keyword>
<dbReference type="EMBL" id="QTBD01000165">
    <property type="protein sequence ID" value="REQ50616.1"/>
    <property type="molecule type" value="Genomic_DNA"/>
</dbReference>
<reference evidence="16 27" key="7">
    <citation type="submission" date="2018-08" db="EMBL/GenBank/DDBJ databases">
        <authorList>
            <person name="Fokvardsen B D."/>
            <person name="Norman A."/>
        </authorList>
    </citation>
    <scope>NUCLEOTIDE SEQUENCE [LARGE SCALE GENOMIC DNA]</scope>
    <source>
        <strain evidence="16 27">DKC2</strain>
    </source>
</reference>
<keyword evidence="3 4" id="KW-0408">Iron</keyword>
<reference evidence="17 18" key="1">
    <citation type="submission" date="2015-03" db="EMBL/GenBank/DDBJ databases">
        <authorList>
            <consortium name="Pathogen Informatics"/>
        </authorList>
    </citation>
    <scope>NUCLEOTIDE SEQUENCE [LARGE SCALE GENOMIC DNA]</scope>
    <source>
        <strain evidence="8 21">Bir 172</strain>
        <strain evidence="6 24">Bir 185</strain>
        <strain evidence="7 22">Bir 187</strain>
        <strain evidence="10 17">D00501624</strain>
        <strain evidence="5 19">H09601792</strain>
        <strain evidence="11 18">M09401471</strain>
        <strain evidence="12 20">P00601463</strain>
    </source>
</reference>
<evidence type="ECO:0000313" key="25">
    <source>
        <dbReference type="Proteomes" id="UP000189452"/>
    </source>
</evidence>
<dbReference type="EMBL" id="JAGIZI010000001">
    <property type="protein sequence ID" value="MBP0681550.1"/>
    <property type="molecule type" value="Genomic_DNA"/>
</dbReference>
<dbReference type="Proteomes" id="UP000050164">
    <property type="component" value="Unassembled WGS sequence"/>
</dbReference>
<dbReference type="EMBL" id="COPH01000029">
    <property type="protein sequence ID" value="CLW77132.1"/>
    <property type="molecule type" value="Genomic_DNA"/>
</dbReference>
<dbReference type="EMBL" id="CFOH01000011">
    <property type="protein sequence ID" value="CFE46395.1"/>
    <property type="molecule type" value="Genomic_DNA"/>
</dbReference>
<evidence type="ECO:0000313" key="18">
    <source>
        <dbReference type="Proteomes" id="UP000044938"/>
    </source>
</evidence>
<dbReference type="Proteomes" id="UP000049023">
    <property type="component" value="Unassembled WGS sequence"/>
</dbReference>
<comment type="similarity">
    <text evidence="2 4">Belongs to the cytochrome P450 family.</text>
</comment>
<dbReference type="Proteomes" id="UP000048600">
    <property type="component" value="Unassembled WGS sequence"/>
</dbReference>
<reference evidence="14 25" key="5">
    <citation type="submission" date="2017-02" db="EMBL/GenBank/DDBJ databases">
        <title>Protein polymorphisms may explain contrasting epidemiological fitness of two variants of a multidrug-resistant Mycobacterium tuberculosis strain.</title>
        <authorList>
            <person name="Bigi M.M."/>
            <person name="Lopez B."/>
            <person name="Blanco F.C."/>
            <person name="Sasiain M.C."/>
            <person name="De La Barrera S."/>
            <person name="Ritacco V."/>
            <person name="Bigi F."/>
            <person name="Soria M.A."/>
        </authorList>
    </citation>
    <scope>NUCLEOTIDE SEQUENCE [LARGE SCALE GENOMIC DNA]</scope>
    <source>
        <strain evidence="14 25">6548</strain>
    </source>
</reference>
<sequence length="449" mass="50011">MASTLTTGLPPGPRLPRYLQSVLYLRFREWFLPAMHRKYGDVFSLRVPPYADNLVVYTRPEHIKEIFAADPRSLHAGEGNHILGFVMGEHSVLMTDEAEHARMRSLLMPAFTRAALRGYRDMIASVAREHITRWRPHATINSLDHMNALTLDIILRVVFGVTDPKVKAELTSRLQQIINIHPAILAGVPYPSLKRMNPWKRFFHNQTKIDEILYREIASRRIDSDLTARTDVLSRLLQTKDTPTKPLTDAELRDQLITLLLAGHETTAAALSWTLWELAHAPEIQSQVVWAAVGGDDGFLEAVLKEGMRRHTVIASTARKVTAPAEIGGWRLPAGTVVNTSILLAHASEVSHPKPTEFRPSRFLDGSVAPNTWLPFGGGVRRCLGFGFALTEGAVILQEIFRRFTITAAGPSKGETPLVRNITTVPKHGAHLRLIPQRRLGGLGDSDPP</sequence>
<dbReference type="EMBL" id="CNFT01000277">
    <property type="protein sequence ID" value="CKR47275.1"/>
    <property type="molecule type" value="Genomic_DNA"/>
</dbReference>
<dbReference type="OMA" id="DKWERYA"/>
<dbReference type="PROSITE" id="PS00086">
    <property type="entry name" value="CYTOCHROME_P450"/>
    <property type="match status" value="1"/>
</dbReference>
<dbReference type="GO" id="GO:0004497">
    <property type="term" value="F:monooxygenase activity"/>
    <property type="evidence" value="ECO:0007669"/>
    <property type="project" value="UniProtKB-KW"/>
</dbReference>
<evidence type="ECO:0000313" key="13">
    <source>
        <dbReference type="EMBL" id="MBP0681550.1"/>
    </source>
</evidence>
<evidence type="ECO:0000313" key="22">
    <source>
        <dbReference type="Proteomes" id="UP000049023"/>
    </source>
</evidence>
<dbReference type="Proteomes" id="UP000044938">
    <property type="component" value="Unassembled WGS sequence"/>
</dbReference>
<dbReference type="EMBL" id="CNFU01000389">
    <property type="protein sequence ID" value="CKR73836.1"/>
    <property type="molecule type" value="Genomic_DNA"/>
</dbReference>
<dbReference type="EMBL" id="CQQC01000055">
    <property type="protein sequence ID" value="CNU22642.1"/>
    <property type="molecule type" value="Genomic_DNA"/>
</dbReference>
<dbReference type="EMBL" id="LWDQ01000001">
    <property type="protein sequence ID" value="OMH58200.1"/>
    <property type="molecule type" value="Genomic_DNA"/>
</dbReference>
<evidence type="ECO:0000313" key="6">
    <source>
        <dbReference type="EMBL" id="CKR47275.1"/>
    </source>
</evidence>
<evidence type="ECO:0000313" key="7">
    <source>
        <dbReference type="EMBL" id="CKR73836.1"/>
    </source>
</evidence>
<accession>A0A045J295</accession>
<reference evidence="15" key="6">
    <citation type="submission" date="2018-07" db="EMBL/GenBank/DDBJ databases">
        <authorList>
            <person name="Shah S."/>
            <person name="Brown T."/>
            <person name="Auld S."/>
            <person name="Bratton K."/>
            <person name="Narechania A."/>
            <person name="Mathema B."/>
            <person name="Gandhi N."/>
        </authorList>
    </citation>
    <scope>NUCLEOTIDE SEQUENCE</scope>
    <source>
        <strain evidence="15">32301_S10</strain>
    </source>
</reference>
<dbReference type="SUPFAM" id="SSF48264">
    <property type="entry name" value="Cytochrome P450"/>
    <property type="match status" value="1"/>
</dbReference>
<dbReference type="RefSeq" id="WP_003401650.1">
    <property type="nucleotide sequence ID" value="NZ_AP018034.1"/>
</dbReference>
<reference evidence="14 25" key="3">
    <citation type="submission" date="2016-04" db="EMBL/GenBank/DDBJ databases">
        <authorList>
            <person name="Bigi M."/>
            <person name="Bigi F."/>
            <person name="Soria M.A."/>
        </authorList>
    </citation>
    <scope>NUCLEOTIDE SEQUENCE [LARGE SCALE GENOMIC DNA]</scope>
    <source>
        <strain evidence="14 25">6548</strain>
    </source>
</reference>
<evidence type="ECO:0000313" key="15">
    <source>
        <dbReference type="EMBL" id="REQ50616.1"/>
    </source>
</evidence>
<keyword evidence="4 9" id="KW-0560">Oxidoreductase</keyword>
<dbReference type="GeneID" id="45424294"/>
<dbReference type="PANTHER" id="PTHR24305">
    <property type="entry name" value="CYTOCHROME P450"/>
    <property type="match status" value="1"/>
</dbReference>
<dbReference type="InterPro" id="IPR001128">
    <property type="entry name" value="Cyt_P450"/>
</dbReference>
<evidence type="ECO:0000313" key="5">
    <source>
        <dbReference type="EMBL" id="CFE46395.1"/>
    </source>
</evidence>
<evidence type="ECO:0000313" key="26">
    <source>
        <dbReference type="Proteomes" id="UP000256381"/>
    </source>
</evidence>
<evidence type="ECO:0000313" key="20">
    <source>
        <dbReference type="Proteomes" id="UP000048600"/>
    </source>
</evidence>
<evidence type="ECO:0000313" key="28">
    <source>
        <dbReference type="Proteomes" id="UP000671119"/>
    </source>
</evidence>
<dbReference type="Proteomes" id="UP000039217">
    <property type="component" value="Unassembled WGS sequence"/>
</dbReference>
<evidence type="ECO:0000256" key="1">
    <source>
        <dbReference type="ARBA" id="ARBA00001971"/>
    </source>
</evidence>
<dbReference type="InterPro" id="IPR050121">
    <property type="entry name" value="Cytochrome_P450_monoxygenase"/>
</dbReference>
<dbReference type="Gene3D" id="1.10.630.10">
    <property type="entry name" value="Cytochrome P450"/>
    <property type="match status" value="1"/>
</dbReference>
<dbReference type="EMBL" id="CHKL01000064">
    <property type="protein sequence ID" value="COV89942.1"/>
    <property type="molecule type" value="Genomic_DNA"/>
</dbReference>
<evidence type="ECO:0000313" key="9">
    <source>
        <dbReference type="EMBL" id="CLW77132.1"/>
    </source>
</evidence>
<evidence type="ECO:0000313" key="24">
    <source>
        <dbReference type="Proteomes" id="UP000050164"/>
    </source>
</evidence>
<dbReference type="PRINTS" id="PR00385">
    <property type="entry name" value="P450"/>
</dbReference>
<protein>
    <submittedName>
        <fullName evidence="9 16">Cytochrome P450</fullName>
        <ecNumber evidence="9">1.14.-.-</ecNumber>
    </submittedName>
    <submittedName>
        <fullName evidence="15">Cytochrome P450 Cyp135A1</fullName>
    </submittedName>
    <submittedName>
        <fullName evidence="14">Pentalenene oxygenase</fullName>
        <ecNumber evidence="14">1.14.13.133</ecNumber>
    </submittedName>
</protein>
<dbReference type="Proteomes" id="UP000046947">
    <property type="component" value="Unassembled WGS sequence"/>
</dbReference>
<gene>
    <name evidence="16" type="primary">cyp135A1</name>
    <name evidence="14" type="synonym">ptlI_2</name>
    <name evidence="14" type="ORF">A4S10_00349</name>
    <name evidence="16" type="ORF">DKC2_0356</name>
    <name evidence="15" type="ORF">DSJ38_14315</name>
    <name evidence="10" type="ORF">ERS007661_00309</name>
    <name evidence="5" type="ORF">ERS007688_00143</name>
    <name evidence="11" type="ORF">ERS007720_00470</name>
    <name evidence="12" type="ORF">ERS007741_00911</name>
    <name evidence="8" type="ORF">ERS027646_00626</name>
    <name evidence="6" type="ORF">ERS027659_01500</name>
    <name evidence="7" type="ORF">ERS027661_02010</name>
    <name evidence="9" type="ORF">ERS094118_03258</name>
    <name evidence="13" type="ORF">J8J21_00045</name>
</gene>
<dbReference type="Proteomes" id="UP000671119">
    <property type="component" value="Unassembled WGS sequence"/>
</dbReference>
<dbReference type="PRINTS" id="PR00463">
    <property type="entry name" value="EP450I"/>
</dbReference>
<dbReference type="GO" id="GO:0020037">
    <property type="term" value="F:heme binding"/>
    <property type="evidence" value="ECO:0007669"/>
    <property type="project" value="InterPro"/>
</dbReference>
<dbReference type="EC" id="1.14.-.-" evidence="9"/>
<dbReference type="EMBL" id="LR027516">
    <property type="protein sequence ID" value="VCU48553.1"/>
    <property type="molecule type" value="Genomic_DNA"/>
</dbReference>
<dbReference type="GO" id="GO:0005506">
    <property type="term" value="F:iron ion binding"/>
    <property type="evidence" value="ECO:0007669"/>
    <property type="project" value="InterPro"/>
</dbReference>
<evidence type="ECO:0000256" key="4">
    <source>
        <dbReference type="RuleBase" id="RU000461"/>
    </source>
</evidence>
<evidence type="ECO:0000313" key="21">
    <source>
        <dbReference type="Proteomes" id="UP000048948"/>
    </source>
</evidence>
<organism evidence="9 23">
    <name type="scientific">Mycobacterium tuberculosis</name>
    <dbReference type="NCBI Taxonomy" id="1773"/>
    <lineage>
        <taxon>Bacteria</taxon>
        <taxon>Bacillati</taxon>
        <taxon>Actinomycetota</taxon>
        <taxon>Actinomycetes</taxon>
        <taxon>Mycobacteriales</taxon>
        <taxon>Mycobacteriaceae</taxon>
        <taxon>Mycobacterium</taxon>
        <taxon>Mycobacterium tuberculosis complex</taxon>
    </lineage>
</organism>
<dbReference type="SMR" id="A0A045J295"/>
<dbReference type="InterPro" id="IPR017972">
    <property type="entry name" value="Cyt_P450_CS"/>
</dbReference>
<evidence type="ECO:0000313" key="17">
    <source>
        <dbReference type="Proteomes" id="UP000039217"/>
    </source>
</evidence>
<dbReference type="InterPro" id="IPR036396">
    <property type="entry name" value="Cyt_P450_sf"/>
</dbReference>
<dbReference type="AlphaFoldDB" id="A0A045J295"/>
<dbReference type="Pfam" id="PF00067">
    <property type="entry name" value="p450"/>
    <property type="match status" value="1"/>
</dbReference>
<dbReference type="EC" id="1.14.13.133" evidence="14"/>
<dbReference type="GO" id="GO:0016705">
    <property type="term" value="F:oxidoreductase activity, acting on paired donors, with incorporation or reduction of molecular oxygen"/>
    <property type="evidence" value="ECO:0007669"/>
    <property type="project" value="InterPro"/>
</dbReference>
<dbReference type="Proteomes" id="UP000189452">
    <property type="component" value="Chromosome"/>
</dbReference>
<comment type="cofactor">
    <cofactor evidence="1 3">
        <name>heme</name>
        <dbReference type="ChEBI" id="CHEBI:30413"/>
    </cofactor>
</comment>
<evidence type="ECO:0000313" key="12">
    <source>
        <dbReference type="EMBL" id="COV89942.1"/>
    </source>
</evidence>
<dbReference type="Proteomes" id="UP000050139">
    <property type="component" value="Unassembled WGS sequence"/>
</dbReference>
<evidence type="ECO:0000313" key="23">
    <source>
        <dbReference type="Proteomes" id="UP000050139"/>
    </source>
</evidence>
<evidence type="ECO:0000313" key="27">
    <source>
        <dbReference type="Proteomes" id="UP000300237"/>
    </source>
</evidence>
<evidence type="ECO:0000313" key="19">
    <source>
        <dbReference type="Proteomes" id="UP000046947"/>
    </source>
</evidence>
<evidence type="ECO:0000313" key="10">
    <source>
        <dbReference type="EMBL" id="CNU22642.1"/>
    </source>
</evidence>
<dbReference type="Proteomes" id="UP000048948">
    <property type="component" value="Unassembled WGS sequence"/>
</dbReference>
<reference evidence="15 26" key="4">
    <citation type="journal article" date="2017" name="N. Engl. J. Med.">
        <title>Transmission of Extensively Drug-Resistant Tuberculosis in South Africa.</title>
        <authorList>
            <person name="Shah N.S."/>
            <person name="Auld S.C."/>
            <person name="Brust J.C."/>
            <person name="Mathema B."/>
            <person name="Ismail N."/>
            <person name="Moodley P."/>
            <person name="Mlisana K."/>
            <person name="Allana S."/>
            <person name="Campbell A."/>
            <person name="Mthiyane T."/>
            <person name="Morris N."/>
            <person name="Mpangase P."/>
            <person name="van der Meulen H."/>
            <person name="Omar S.V."/>
            <person name="Brown T.S."/>
            <person name="Narechania A."/>
            <person name="Shaskina E."/>
            <person name="Kapwata T."/>
            <person name="Kreiswirth B."/>
            <person name="Gandhi N.R."/>
        </authorList>
    </citation>
    <scope>NUCLEOTIDE SEQUENCE [LARGE SCALE GENOMIC DNA]</scope>
    <source>
        <strain evidence="15 26">32301_S10</strain>
    </source>
</reference>
<evidence type="ECO:0000313" key="16">
    <source>
        <dbReference type="EMBL" id="VCU48553.1"/>
    </source>
</evidence>
<dbReference type="PANTHER" id="PTHR24305:SF166">
    <property type="entry name" value="CYTOCHROME P450 12A4, MITOCHONDRIAL-RELATED"/>
    <property type="match status" value="1"/>
</dbReference>